<dbReference type="AlphaFoldDB" id="A0A067PMP3"/>
<dbReference type="HOGENOM" id="CLU_1396510_0_0_1"/>
<keyword evidence="2" id="KW-1185">Reference proteome</keyword>
<dbReference type="EMBL" id="KL197723">
    <property type="protein sequence ID" value="KDQ56054.1"/>
    <property type="molecule type" value="Genomic_DNA"/>
</dbReference>
<evidence type="ECO:0000313" key="2">
    <source>
        <dbReference type="Proteomes" id="UP000027265"/>
    </source>
</evidence>
<dbReference type="InParanoid" id="A0A067PMP3"/>
<gene>
    <name evidence="1" type="ORF">JAAARDRAFT_79549</name>
</gene>
<dbReference type="OrthoDB" id="3000294at2759"/>
<name>A0A067PMP3_9AGAM</name>
<sequence length="195" mass="21936">MNMVAIKTEAIKRRTTVIRIAARGTATVHNLISINDDAGIERGKSKRCGSKIRMVSQRVKEKEGLGIMIRGNALQVVKTWQLEGSHQKVLGIREQLFVESGWVVTLRQICRCIDMRFGGRAALFLPMLSASAIQQAAHLINQVYFPLPPSTLRALQPSLFNIQRKVEAWGLVVPYQNRKVKGREGDGNVRFWSEI</sequence>
<protein>
    <submittedName>
        <fullName evidence="1">Uncharacterized protein</fullName>
    </submittedName>
</protein>
<organism evidence="1 2">
    <name type="scientific">Jaapia argillacea MUCL 33604</name>
    <dbReference type="NCBI Taxonomy" id="933084"/>
    <lineage>
        <taxon>Eukaryota</taxon>
        <taxon>Fungi</taxon>
        <taxon>Dikarya</taxon>
        <taxon>Basidiomycota</taxon>
        <taxon>Agaricomycotina</taxon>
        <taxon>Agaricomycetes</taxon>
        <taxon>Agaricomycetidae</taxon>
        <taxon>Jaapiales</taxon>
        <taxon>Jaapiaceae</taxon>
        <taxon>Jaapia</taxon>
    </lineage>
</organism>
<accession>A0A067PMP3</accession>
<dbReference type="Proteomes" id="UP000027265">
    <property type="component" value="Unassembled WGS sequence"/>
</dbReference>
<reference evidence="2" key="1">
    <citation type="journal article" date="2014" name="Proc. Natl. Acad. Sci. U.S.A.">
        <title>Extensive sampling of basidiomycete genomes demonstrates inadequacy of the white-rot/brown-rot paradigm for wood decay fungi.</title>
        <authorList>
            <person name="Riley R."/>
            <person name="Salamov A.A."/>
            <person name="Brown D.W."/>
            <person name="Nagy L.G."/>
            <person name="Floudas D."/>
            <person name="Held B.W."/>
            <person name="Levasseur A."/>
            <person name="Lombard V."/>
            <person name="Morin E."/>
            <person name="Otillar R."/>
            <person name="Lindquist E.A."/>
            <person name="Sun H."/>
            <person name="LaButti K.M."/>
            <person name="Schmutz J."/>
            <person name="Jabbour D."/>
            <person name="Luo H."/>
            <person name="Baker S.E."/>
            <person name="Pisabarro A.G."/>
            <person name="Walton J.D."/>
            <person name="Blanchette R.A."/>
            <person name="Henrissat B."/>
            <person name="Martin F."/>
            <person name="Cullen D."/>
            <person name="Hibbett D.S."/>
            <person name="Grigoriev I.V."/>
        </authorList>
    </citation>
    <scope>NUCLEOTIDE SEQUENCE [LARGE SCALE GENOMIC DNA]</scope>
    <source>
        <strain evidence="2">MUCL 33604</strain>
    </source>
</reference>
<evidence type="ECO:0000313" key="1">
    <source>
        <dbReference type="EMBL" id="KDQ56054.1"/>
    </source>
</evidence>
<proteinExistence type="predicted"/>